<name>A0A8B2NJW0_9HYPH</name>
<dbReference type="Proteomes" id="UP000249590">
    <property type="component" value="Unassembled WGS sequence"/>
</dbReference>
<accession>A0A8B2NJW0</accession>
<keyword evidence="2" id="KW-1185">Reference proteome</keyword>
<evidence type="ECO:0000313" key="2">
    <source>
        <dbReference type="Proteomes" id="UP000249590"/>
    </source>
</evidence>
<proteinExistence type="predicted"/>
<gene>
    <name evidence="1" type="ORF">DLJ53_32815</name>
</gene>
<dbReference type="EMBL" id="QHHQ01000014">
    <property type="protein sequence ID" value="RAH96285.1"/>
    <property type="molecule type" value="Genomic_DNA"/>
</dbReference>
<dbReference type="OrthoDB" id="7907876at2"/>
<dbReference type="AlphaFoldDB" id="A0A8B2NJW0"/>
<evidence type="ECO:0000313" key="1">
    <source>
        <dbReference type="EMBL" id="RAH96285.1"/>
    </source>
</evidence>
<comment type="caution">
    <text evidence="1">The sequence shown here is derived from an EMBL/GenBank/DDBJ whole genome shotgun (WGS) entry which is preliminary data.</text>
</comment>
<organism evidence="1 2">
    <name type="scientific">Acuticoccus sediminis</name>
    <dbReference type="NCBI Taxonomy" id="2184697"/>
    <lineage>
        <taxon>Bacteria</taxon>
        <taxon>Pseudomonadati</taxon>
        <taxon>Pseudomonadota</taxon>
        <taxon>Alphaproteobacteria</taxon>
        <taxon>Hyphomicrobiales</taxon>
        <taxon>Amorphaceae</taxon>
        <taxon>Acuticoccus</taxon>
    </lineage>
</organism>
<protein>
    <submittedName>
        <fullName evidence="1">DUF2474 domain-containing protein</fullName>
    </submittedName>
</protein>
<sequence length="31" mass="3394">MARKLAWFVALWLAGVAAVSLLAYAIRAMVM</sequence>
<reference evidence="1 2" key="1">
    <citation type="submission" date="2018-05" db="EMBL/GenBank/DDBJ databases">
        <title>Acuticoccus sediminis sp. nov., isolated from deep-sea sediment of Indian Ocean.</title>
        <authorList>
            <person name="Liu X."/>
            <person name="Lai Q."/>
            <person name="Du Y."/>
            <person name="Sun F."/>
            <person name="Zhang X."/>
            <person name="Wang S."/>
            <person name="Shao Z."/>
        </authorList>
    </citation>
    <scope>NUCLEOTIDE SEQUENCE [LARGE SCALE GENOMIC DNA]</scope>
    <source>
        <strain evidence="1 2">PTG4-2</strain>
    </source>
</reference>